<dbReference type="Proteomes" id="UP000460715">
    <property type="component" value="Unassembled WGS sequence"/>
</dbReference>
<dbReference type="Pfam" id="PF13175">
    <property type="entry name" value="AAA_15"/>
    <property type="match status" value="1"/>
</dbReference>
<evidence type="ECO:0000259" key="1">
    <source>
        <dbReference type="Pfam" id="PF13175"/>
    </source>
</evidence>
<dbReference type="GO" id="GO:0005524">
    <property type="term" value="F:ATP binding"/>
    <property type="evidence" value="ECO:0007669"/>
    <property type="project" value="UniProtKB-KW"/>
</dbReference>
<dbReference type="PANTHER" id="PTHR43581">
    <property type="entry name" value="ATP/GTP PHOSPHATASE"/>
    <property type="match status" value="1"/>
</dbReference>
<evidence type="ECO:0000313" key="3">
    <source>
        <dbReference type="Proteomes" id="UP000460715"/>
    </source>
</evidence>
<feature type="domain" description="Endonuclease GajA/Old nuclease/RecF-like AAA" evidence="1">
    <location>
        <begin position="168"/>
        <end position="281"/>
    </location>
</feature>
<comment type="caution">
    <text evidence="2">The sequence shown here is derived from an EMBL/GenBank/DDBJ whole genome shotgun (WGS) entry which is preliminary data.</text>
</comment>
<dbReference type="InterPro" id="IPR051396">
    <property type="entry name" value="Bact_Antivir_Def_Nuclease"/>
</dbReference>
<name>A0A845BCJ1_9PROT</name>
<accession>A0A845BCJ1</accession>
<dbReference type="PANTHER" id="PTHR43581:SF2">
    <property type="entry name" value="EXCINUCLEASE ATPASE SUBUNIT"/>
    <property type="match status" value="1"/>
</dbReference>
<proteinExistence type="predicted"/>
<dbReference type="AlphaFoldDB" id="A0A845BCJ1"/>
<dbReference type="SUPFAM" id="SSF52540">
    <property type="entry name" value="P-loop containing nucleoside triphosphate hydrolases"/>
    <property type="match status" value="1"/>
</dbReference>
<keyword evidence="2" id="KW-0067">ATP-binding</keyword>
<keyword evidence="3" id="KW-1185">Reference proteome</keyword>
<dbReference type="RefSeq" id="WP_160937587.1">
    <property type="nucleotide sequence ID" value="NZ_SNVJ01000011.1"/>
</dbReference>
<dbReference type="InterPro" id="IPR027417">
    <property type="entry name" value="P-loop_NTPase"/>
</dbReference>
<dbReference type="InterPro" id="IPR041685">
    <property type="entry name" value="AAA_GajA/Old/RecF-like"/>
</dbReference>
<keyword evidence="2" id="KW-0547">Nucleotide-binding</keyword>
<evidence type="ECO:0000313" key="2">
    <source>
        <dbReference type="EMBL" id="MXP64418.1"/>
    </source>
</evidence>
<dbReference type="OrthoDB" id="3322489at2"/>
<protein>
    <submittedName>
        <fullName evidence="2">ATP-binding protein</fullName>
    </submittedName>
</protein>
<organism evidence="2 3">
    <name type="scientific">Teichococcus coralli</name>
    <dbReference type="NCBI Taxonomy" id="2545983"/>
    <lineage>
        <taxon>Bacteria</taxon>
        <taxon>Pseudomonadati</taxon>
        <taxon>Pseudomonadota</taxon>
        <taxon>Alphaproteobacteria</taxon>
        <taxon>Acetobacterales</taxon>
        <taxon>Roseomonadaceae</taxon>
        <taxon>Roseomonas</taxon>
    </lineage>
</organism>
<dbReference type="EMBL" id="SNVJ01000011">
    <property type="protein sequence ID" value="MXP64418.1"/>
    <property type="molecule type" value="Genomic_DNA"/>
</dbReference>
<dbReference type="Gene3D" id="3.40.50.300">
    <property type="entry name" value="P-loop containing nucleotide triphosphate hydrolases"/>
    <property type="match status" value="1"/>
</dbReference>
<sequence>MVDVRKTLAAKYKLAHRFKNFGPVITSSDVEGFRGVKAKLSFEYPITALTGFNGSGKSTIGQLMLCGYKKLSTSTTRKRFYVKDFFPSSAADPEPFIRDAAVTFRYQTDKPEQPQELTISRAQKEWSGYKRQPERNTEYVGFTVYIPKVERRDLSIYGAANLELTSRNEIEDAARRVSRILGSNYDDIYFQGVSLKKREGELGIACRLGATYSENNMGFGEGRLIYTVRLLETCPEQSLIVLEEPETSLHENAQYEFVKYLMDVVDRRHHQIIFSTHSSVMMDALPPEGRKLLIRDQDGVKVFDNVSSSRIRTALSAGERGHFVICVEDKFAQSMLREILMRFDRQLIESVEVLPFGDNRAVVSAQKAIIHSGQKAISVLDADQTANESQGIYCLPGSLPPEKEVFHSKSAEKTLRENYGFDFPTFRTSFPDHDHHQYASHIAEKKSCSREVLESDCIRAFLDEVGATWYDSLCKKIRTAIS</sequence>
<reference evidence="2 3" key="1">
    <citation type="submission" date="2019-03" db="EMBL/GenBank/DDBJ databases">
        <title>Roseomonas sp. a novel Roseomonas species isolated from Sea whip Gorgonian.</title>
        <authorList>
            <person name="Li F."/>
            <person name="Pan X."/>
            <person name="Huang S."/>
            <person name="Li Z."/>
            <person name="Meng B."/>
        </authorList>
    </citation>
    <scope>NUCLEOTIDE SEQUENCE [LARGE SCALE GENOMIC DNA]</scope>
    <source>
        <strain evidence="2 3">M0104</strain>
    </source>
</reference>
<gene>
    <name evidence="2" type="ORF">E0493_13790</name>
</gene>